<feature type="domain" description="DAGKc" evidence="12">
    <location>
        <begin position="1"/>
        <end position="128"/>
    </location>
</feature>
<proteinExistence type="predicted"/>
<evidence type="ECO:0000256" key="5">
    <source>
        <dbReference type="ARBA" id="ARBA00022741"/>
    </source>
</evidence>
<keyword evidence="2" id="KW-0444">Lipid biosynthesis</keyword>
<evidence type="ECO:0000313" key="13">
    <source>
        <dbReference type="EMBL" id="TWT62568.1"/>
    </source>
</evidence>
<keyword evidence="8" id="KW-0460">Magnesium</keyword>
<dbReference type="GO" id="GO:0008654">
    <property type="term" value="P:phospholipid biosynthetic process"/>
    <property type="evidence" value="ECO:0007669"/>
    <property type="project" value="UniProtKB-KW"/>
</dbReference>
<dbReference type="EMBL" id="SJPG01000001">
    <property type="protein sequence ID" value="TWT62568.1"/>
    <property type="molecule type" value="Genomic_DNA"/>
</dbReference>
<keyword evidence="7" id="KW-0067">ATP-binding</keyword>
<dbReference type="Proteomes" id="UP000316095">
    <property type="component" value="Unassembled WGS sequence"/>
</dbReference>
<dbReference type="GO" id="GO:0004143">
    <property type="term" value="F:ATP-dependent diacylglycerol kinase activity"/>
    <property type="evidence" value="ECO:0007669"/>
    <property type="project" value="UniProtKB-EC"/>
</dbReference>
<evidence type="ECO:0000256" key="8">
    <source>
        <dbReference type="ARBA" id="ARBA00022842"/>
    </source>
</evidence>
<evidence type="ECO:0000256" key="6">
    <source>
        <dbReference type="ARBA" id="ARBA00022777"/>
    </source>
</evidence>
<dbReference type="InterPro" id="IPR045540">
    <property type="entry name" value="YegS/DAGK_C"/>
</dbReference>
<accession>A0A5C5XIQ4</accession>
<protein>
    <submittedName>
        <fullName evidence="13">Diacylglycerol kinase</fullName>
        <ecNumber evidence="13">2.7.1.107</ecNumber>
    </submittedName>
</protein>
<keyword evidence="10" id="KW-0594">Phospholipid biosynthesis</keyword>
<dbReference type="PANTHER" id="PTHR12358">
    <property type="entry name" value="SPHINGOSINE KINASE"/>
    <property type="match status" value="1"/>
</dbReference>
<dbReference type="InterPro" id="IPR016064">
    <property type="entry name" value="NAD/diacylglycerol_kinase_sf"/>
</dbReference>
<dbReference type="InterPro" id="IPR005218">
    <property type="entry name" value="Diacylglycerol/lipid_kinase"/>
</dbReference>
<dbReference type="PANTHER" id="PTHR12358:SF106">
    <property type="entry name" value="LIPID KINASE YEGS"/>
    <property type="match status" value="1"/>
</dbReference>
<dbReference type="PROSITE" id="PS50146">
    <property type="entry name" value="DAGK"/>
    <property type="match status" value="1"/>
</dbReference>
<evidence type="ECO:0000313" key="14">
    <source>
        <dbReference type="Proteomes" id="UP000316095"/>
    </source>
</evidence>
<keyword evidence="6 13" id="KW-0418">Kinase</keyword>
<keyword evidence="4" id="KW-0479">Metal-binding</keyword>
<reference evidence="13 14" key="1">
    <citation type="submission" date="2019-02" db="EMBL/GenBank/DDBJ databases">
        <title>Deep-cultivation of Planctomycetes and their phenomic and genomic characterization uncovers novel biology.</title>
        <authorList>
            <person name="Wiegand S."/>
            <person name="Jogler M."/>
            <person name="Boedeker C."/>
            <person name="Pinto D."/>
            <person name="Vollmers J."/>
            <person name="Rivas-Marin E."/>
            <person name="Kohn T."/>
            <person name="Peeters S.H."/>
            <person name="Heuer A."/>
            <person name="Rast P."/>
            <person name="Oberbeckmann S."/>
            <person name="Bunk B."/>
            <person name="Jeske O."/>
            <person name="Meyerdierks A."/>
            <person name="Storesund J.E."/>
            <person name="Kallscheuer N."/>
            <person name="Luecker S."/>
            <person name="Lage O.M."/>
            <person name="Pohl T."/>
            <person name="Merkel B.J."/>
            <person name="Hornburger P."/>
            <person name="Mueller R.-W."/>
            <person name="Bruemmer F."/>
            <person name="Labrenz M."/>
            <person name="Spormann A.M."/>
            <person name="Op Den Camp H."/>
            <person name="Overmann J."/>
            <person name="Amann R."/>
            <person name="Jetten M.S.M."/>
            <person name="Mascher T."/>
            <person name="Medema M.H."/>
            <person name="Devos D.P."/>
            <person name="Kaster A.-K."/>
            <person name="Ovreas L."/>
            <person name="Rohde M."/>
            <person name="Galperin M.Y."/>
            <person name="Jogler C."/>
        </authorList>
    </citation>
    <scope>NUCLEOTIDE SEQUENCE [LARGE SCALE GENOMIC DNA]</scope>
    <source>
        <strain evidence="13 14">Pan54</strain>
    </source>
</reference>
<dbReference type="AlphaFoldDB" id="A0A5C5XIQ4"/>
<comment type="cofactor">
    <cofactor evidence="1">
        <name>Mg(2+)</name>
        <dbReference type="ChEBI" id="CHEBI:18420"/>
    </cofactor>
</comment>
<dbReference type="GO" id="GO:0005886">
    <property type="term" value="C:plasma membrane"/>
    <property type="evidence" value="ECO:0007669"/>
    <property type="project" value="TreeGrafter"/>
</dbReference>
<dbReference type="Gene3D" id="3.40.50.10330">
    <property type="entry name" value="Probable inorganic polyphosphate/atp-NAD kinase, domain 1"/>
    <property type="match status" value="1"/>
</dbReference>
<keyword evidence="11" id="KW-1208">Phospholipid metabolism</keyword>
<sequence>MNQQRLVLWNPYASQAEANMELKADIQQTPDTRIHELSEQDDLNDFLGKQSHHPLLVIAGGDGTIHKVLNQVGASNENFDFAVLPLGTGNDLANATFGKISPWDCWQAIAENRLISRTLDVGKVKVDQQELYFFNSIGGGISAEFSKNVTKGEKKTLGSLTYLKGSLEVITNPKRFHVNYRLDDGEWNAREIANFFASSSSICGGGLEVAPGAKNNDGMLHFITYRAMNSIDRVILMTDYLAGRYEENEAVKSEVCNRLELNSEETLKVSIDGEIKSGCHFQIELFPQALEIQIPDLSE</sequence>
<dbReference type="Gene3D" id="2.60.200.40">
    <property type="match status" value="1"/>
</dbReference>
<name>A0A5C5XIQ4_9PLAN</name>
<gene>
    <name evidence="13" type="primary">dagK_2</name>
    <name evidence="13" type="ORF">Pan54_33110</name>
</gene>
<keyword evidence="9" id="KW-0443">Lipid metabolism</keyword>
<keyword evidence="5" id="KW-0547">Nucleotide-binding</keyword>
<dbReference type="EC" id="2.7.1.107" evidence="13"/>
<keyword evidence="14" id="KW-1185">Reference proteome</keyword>
<evidence type="ECO:0000256" key="7">
    <source>
        <dbReference type="ARBA" id="ARBA00022840"/>
    </source>
</evidence>
<dbReference type="Pfam" id="PF19279">
    <property type="entry name" value="YegS_C"/>
    <property type="match status" value="1"/>
</dbReference>
<organism evidence="13 14">
    <name type="scientific">Rubinisphaera italica</name>
    <dbReference type="NCBI Taxonomy" id="2527969"/>
    <lineage>
        <taxon>Bacteria</taxon>
        <taxon>Pseudomonadati</taxon>
        <taxon>Planctomycetota</taxon>
        <taxon>Planctomycetia</taxon>
        <taxon>Planctomycetales</taxon>
        <taxon>Planctomycetaceae</taxon>
        <taxon>Rubinisphaera</taxon>
    </lineage>
</organism>
<dbReference type="RefSeq" id="WP_146504411.1">
    <property type="nucleotide sequence ID" value="NZ_SJPG01000001.1"/>
</dbReference>
<dbReference type="OrthoDB" id="142078at2"/>
<dbReference type="InterPro" id="IPR017438">
    <property type="entry name" value="ATP-NAD_kinase_N"/>
</dbReference>
<dbReference type="SUPFAM" id="SSF111331">
    <property type="entry name" value="NAD kinase/diacylglycerol kinase-like"/>
    <property type="match status" value="1"/>
</dbReference>
<evidence type="ECO:0000256" key="2">
    <source>
        <dbReference type="ARBA" id="ARBA00022516"/>
    </source>
</evidence>
<dbReference type="NCBIfam" id="TIGR00147">
    <property type="entry name" value="YegS/Rv2252/BmrU family lipid kinase"/>
    <property type="match status" value="1"/>
</dbReference>
<keyword evidence="3 13" id="KW-0808">Transferase</keyword>
<evidence type="ECO:0000256" key="9">
    <source>
        <dbReference type="ARBA" id="ARBA00023098"/>
    </source>
</evidence>
<dbReference type="InterPro" id="IPR050187">
    <property type="entry name" value="Lipid_Phosphate_FormReg"/>
</dbReference>
<evidence type="ECO:0000256" key="1">
    <source>
        <dbReference type="ARBA" id="ARBA00001946"/>
    </source>
</evidence>
<evidence type="ECO:0000259" key="12">
    <source>
        <dbReference type="PROSITE" id="PS50146"/>
    </source>
</evidence>
<evidence type="ECO:0000256" key="3">
    <source>
        <dbReference type="ARBA" id="ARBA00022679"/>
    </source>
</evidence>
<dbReference type="GO" id="GO:0046872">
    <property type="term" value="F:metal ion binding"/>
    <property type="evidence" value="ECO:0007669"/>
    <property type="project" value="UniProtKB-KW"/>
</dbReference>
<dbReference type="Pfam" id="PF00781">
    <property type="entry name" value="DAGK_cat"/>
    <property type="match status" value="1"/>
</dbReference>
<comment type="caution">
    <text evidence="13">The sequence shown here is derived from an EMBL/GenBank/DDBJ whole genome shotgun (WGS) entry which is preliminary data.</text>
</comment>
<evidence type="ECO:0000256" key="4">
    <source>
        <dbReference type="ARBA" id="ARBA00022723"/>
    </source>
</evidence>
<dbReference type="GO" id="GO:0005524">
    <property type="term" value="F:ATP binding"/>
    <property type="evidence" value="ECO:0007669"/>
    <property type="project" value="UniProtKB-KW"/>
</dbReference>
<evidence type="ECO:0000256" key="10">
    <source>
        <dbReference type="ARBA" id="ARBA00023209"/>
    </source>
</evidence>
<dbReference type="InterPro" id="IPR001206">
    <property type="entry name" value="Diacylglycerol_kinase_cat_dom"/>
</dbReference>
<evidence type="ECO:0000256" key="11">
    <source>
        <dbReference type="ARBA" id="ARBA00023264"/>
    </source>
</evidence>